<accession>A0AAE9BUT6</accession>
<protein>
    <submittedName>
        <fullName evidence="1">Uncharacterized protein</fullName>
    </submittedName>
</protein>
<proteinExistence type="predicted"/>
<evidence type="ECO:0000313" key="1">
    <source>
        <dbReference type="EMBL" id="UAW96491.1"/>
    </source>
</evidence>
<dbReference type="Proteomes" id="UP000827717">
    <property type="component" value="Segment"/>
</dbReference>
<sequence length="277" mass="31193">MITPINTCSNVSKFEGPYGLTETEHMVPRWTYPVKHGQVRRVEAWELDTMPNATQQVRMVNDIHAIHSTPVEDYDDELDLDEEAATISKTESRLLIKPRLNEIRSRHNKDHISPENVFTVSDEVIDGALDSIDSYSETFREYLMHHVFSPILGFDIAAGEVEAIAKDCLKTDLEIDSELVPYIERVGLANVLGAMLTKSQSVPEQVRADVLKDWLIKAFDDVRAEHKAKNTTNGLRAQIRRLMHGNTDLVAKGTGTGIGTTRGFSEYRKQMNENGQA</sequence>
<keyword evidence="2" id="KW-1185">Reference proteome</keyword>
<evidence type="ECO:0000313" key="2">
    <source>
        <dbReference type="Proteomes" id="UP000827717"/>
    </source>
</evidence>
<reference evidence="1 2" key="1">
    <citation type="submission" date="2021-06" db="EMBL/GenBank/DDBJ databases">
        <title>Complete genome sequence of Erwinia phage pEa_SNUABM_22.</title>
        <authorList>
            <person name="Kim S.G."/>
            <person name="Park S.C."/>
        </authorList>
    </citation>
    <scope>NUCLEOTIDE SEQUENCE [LARGE SCALE GENOMIC DNA]</scope>
    <source>
        <strain evidence="2">pEa_SNUABM_22</strain>
    </source>
</reference>
<gene>
    <name evidence="1" type="ORF">pEaSNUABM22_00003</name>
</gene>
<name>A0AAE9BUT6_9CAUD</name>
<organism evidence="1 2">
    <name type="scientific">Erwinia phage pEa_SNUABM_22</name>
    <dbReference type="NCBI Taxonomy" id="2869549"/>
    <lineage>
        <taxon>Viruses</taxon>
        <taxon>Duplodnaviria</taxon>
        <taxon>Heunggongvirae</taxon>
        <taxon>Uroviricota</taxon>
        <taxon>Caudoviricetes</taxon>
        <taxon>Alexandravirus</taxon>
        <taxon>Alexandravirus SNUABM22</taxon>
    </lineage>
</organism>
<dbReference type="EMBL" id="MZ443785">
    <property type="protein sequence ID" value="UAW96491.1"/>
    <property type="molecule type" value="Genomic_DNA"/>
</dbReference>